<keyword evidence="2" id="KW-0436">Ligase</keyword>
<dbReference type="EC" id="6.3.2.13" evidence="2"/>
<dbReference type="Pfam" id="PF02875">
    <property type="entry name" value="Mur_ligase_C"/>
    <property type="match status" value="1"/>
</dbReference>
<dbReference type="PANTHER" id="PTHR23135:SF4">
    <property type="entry name" value="UDP-N-ACETYLMURAMOYL-L-ALANYL-D-GLUTAMATE--2,6-DIAMINOPIMELATE LIGASE MURE HOMOLOG, CHLOROPLASTIC"/>
    <property type="match status" value="1"/>
</dbReference>
<evidence type="ECO:0000259" key="1">
    <source>
        <dbReference type="Pfam" id="PF02875"/>
    </source>
</evidence>
<dbReference type="AlphaFoldDB" id="A0A3B0VU34"/>
<sequence>MEAARGILQQMGGNGRLITIFGSAGKRDPAKRRMMAEISSQLADRTILTAEDPRTESLDDILAAMAQGCVAQGGVDQQTFWRIPDRGKAIYFALTLAKPEDFVLVLGKGHEQSMCFNTTEYPWDDIHATETALDSFLANKPMPNLGLPTFLIDDF</sequence>
<dbReference type="EMBL" id="UOEU01000556">
    <property type="protein sequence ID" value="VAW34914.1"/>
    <property type="molecule type" value="Genomic_DNA"/>
</dbReference>
<dbReference type="SUPFAM" id="SSF53244">
    <property type="entry name" value="MurD-like peptide ligases, peptide-binding domain"/>
    <property type="match status" value="1"/>
</dbReference>
<evidence type="ECO:0000313" key="2">
    <source>
        <dbReference type="EMBL" id="VAW34914.1"/>
    </source>
</evidence>
<proteinExistence type="predicted"/>
<dbReference type="Gene3D" id="3.90.190.20">
    <property type="entry name" value="Mur ligase, C-terminal domain"/>
    <property type="match status" value="1"/>
</dbReference>
<reference evidence="2" key="1">
    <citation type="submission" date="2018-06" db="EMBL/GenBank/DDBJ databases">
        <authorList>
            <person name="Zhirakovskaya E."/>
        </authorList>
    </citation>
    <scope>NUCLEOTIDE SEQUENCE</scope>
</reference>
<dbReference type="PANTHER" id="PTHR23135">
    <property type="entry name" value="MUR LIGASE FAMILY MEMBER"/>
    <property type="match status" value="1"/>
</dbReference>
<organism evidence="2">
    <name type="scientific">hydrothermal vent metagenome</name>
    <dbReference type="NCBI Taxonomy" id="652676"/>
    <lineage>
        <taxon>unclassified sequences</taxon>
        <taxon>metagenomes</taxon>
        <taxon>ecological metagenomes</taxon>
    </lineage>
</organism>
<gene>
    <name evidence="2" type="ORF">MNBD_CHLOROFLEXI01-5281</name>
</gene>
<protein>
    <submittedName>
        <fullName evidence="2">UDP-N-acetylmuramoylalanyl-D-glutamate--2,6-diaminopimelate ligase</fullName>
        <ecNumber evidence="2">6.3.2.13</ecNumber>
    </submittedName>
</protein>
<name>A0A3B0VU34_9ZZZZ</name>
<accession>A0A3B0VU34</accession>
<dbReference type="InterPro" id="IPR004101">
    <property type="entry name" value="Mur_ligase_C"/>
</dbReference>
<feature type="domain" description="Mur ligase C-terminal" evidence="1">
    <location>
        <begin position="1"/>
        <end position="109"/>
    </location>
</feature>
<dbReference type="GO" id="GO:0008765">
    <property type="term" value="F:UDP-N-acetylmuramoylalanyl-D-glutamate-2,6-diaminopimelate ligase activity"/>
    <property type="evidence" value="ECO:0007669"/>
    <property type="project" value="UniProtKB-EC"/>
</dbReference>
<dbReference type="InterPro" id="IPR036615">
    <property type="entry name" value="Mur_ligase_C_dom_sf"/>
</dbReference>